<dbReference type="EMBL" id="ML993583">
    <property type="protein sequence ID" value="KAF2171545.1"/>
    <property type="molecule type" value="Genomic_DNA"/>
</dbReference>
<protein>
    <recommendedName>
        <fullName evidence="3">F-box domain-containing protein</fullName>
    </recommendedName>
</protein>
<dbReference type="OrthoDB" id="5413827at2759"/>
<name>A0A6A6CWZ1_ZASCE</name>
<evidence type="ECO:0008006" key="3">
    <source>
        <dbReference type="Google" id="ProtNLM"/>
    </source>
</evidence>
<dbReference type="AlphaFoldDB" id="A0A6A6CWZ1"/>
<dbReference type="PANTHER" id="PTHR42085">
    <property type="entry name" value="F-BOX DOMAIN-CONTAINING PROTEIN"/>
    <property type="match status" value="1"/>
</dbReference>
<evidence type="ECO:0000313" key="2">
    <source>
        <dbReference type="Proteomes" id="UP000799537"/>
    </source>
</evidence>
<dbReference type="RefSeq" id="XP_033672434.1">
    <property type="nucleotide sequence ID" value="XM_033811682.1"/>
</dbReference>
<dbReference type="Proteomes" id="UP000799537">
    <property type="component" value="Unassembled WGS sequence"/>
</dbReference>
<accession>A0A6A6CWZ1</accession>
<dbReference type="PANTHER" id="PTHR42085:SF1">
    <property type="entry name" value="F-BOX DOMAIN-CONTAINING PROTEIN"/>
    <property type="match status" value="1"/>
</dbReference>
<sequence>MESTPSSLLLSLPAELRNRIWHEILLPQSDDSFRLTNDHMEPSLLCANRQVRLEAIGIFYSNNKLHFSDPQTCVRRLTSIPSEYVALIPELQYDTTETCEQGTSWRTAFRGLPGLEQETKMRDLKEEMSKHGVELRAGVLKCRILLSNGPVWTTHPMNASLEAADNGMMVCRMMFF</sequence>
<dbReference type="InterPro" id="IPR038883">
    <property type="entry name" value="AN11006-like"/>
</dbReference>
<organism evidence="1 2">
    <name type="scientific">Zasmidium cellare ATCC 36951</name>
    <dbReference type="NCBI Taxonomy" id="1080233"/>
    <lineage>
        <taxon>Eukaryota</taxon>
        <taxon>Fungi</taxon>
        <taxon>Dikarya</taxon>
        <taxon>Ascomycota</taxon>
        <taxon>Pezizomycotina</taxon>
        <taxon>Dothideomycetes</taxon>
        <taxon>Dothideomycetidae</taxon>
        <taxon>Mycosphaerellales</taxon>
        <taxon>Mycosphaerellaceae</taxon>
        <taxon>Zasmidium</taxon>
    </lineage>
</organism>
<dbReference type="GeneID" id="54564954"/>
<keyword evidence="2" id="KW-1185">Reference proteome</keyword>
<gene>
    <name evidence="1" type="ORF">M409DRAFT_50966</name>
</gene>
<reference evidence="1" key="1">
    <citation type="journal article" date="2020" name="Stud. Mycol.">
        <title>101 Dothideomycetes genomes: a test case for predicting lifestyles and emergence of pathogens.</title>
        <authorList>
            <person name="Haridas S."/>
            <person name="Albert R."/>
            <person name="Binder M."/>
            <person name="Bloem J."/>
            <person name="Labutti K."/>
            <person name="Salamov A."/>
            <person name="Andreopoulos B."/>
            <person name="Baker S."/>
            <person name="Barry K."/>
            <person name="Bills G."/>
            <person name="Bluhm B."/>
            <person name="Cannon C."/>
            <person name="Castanera R."/>
            <person name="Culley D."/>
            <person name="Daum C."/>
            <person name="Ezra D."/>
            <person name="Gonzalez J."/>
            <person name="Henrissat B."/>
            <person name="Kuo A."/>
            <person name="Liang C."/>
            <person name="Lipzen A."/>
            <person name="Lutzoni F."/>
            <person name="Magnuson J."/>
            <person name="Mondo S."/>
            <person name="Nolan M."/>
            <person name="Ohm R."/>
            <person name="Pangilinan J."/>
            <person name="Park H.-J."/>
            <person name="Ramirez L."/>
            <person name="Alfaro M."/>
            <person name="Sun H."/>
            <person name="Tritt A."/>
            <person name="Yoshinaga Y."/>
            <person name="Zwiers L.-H."/>
            <person name="Turgeon B."/>
            <person name="Goodwin S."/>
            <person name="Spatafora J."/>
            <person name="Crous P."/>
            <person name="Grigoriev I."/>
        </authorList>
    </citation>
    <scope>NUCLEOTIDE SEQUENCE</scope>
    <source>
        <strain evidence="1">ATCC 36951</strain>
    </source>
</reference>
<evidence type="ECO:0000313" key="1">
    <source>
        <dbReference type="EMBL" id="KAF2171545.1"/>
    </source>
</evidence>
<proteinExistence type="predicted"/>